<dbReference type="InterPro" id="IPR014729">
    <property type="entry name" value="Rossmann-like_a/b/a_fold"/>
</dbReference>
<dbReference type="SUPFAM" id="SSF52402">
    <property type="entry name" value="Adenine nucleotide alpha hydrolases-like"/>
    <property type="match status" value="1"/>
</dbReference>
<dbReference type="EMBL" id="OMOF01000953">
    <property type="protein sequence ID" value="SPF56959.1"/>
    <property type="molecule type" value="Genomic_DNA"/>
</dbReference>
<dbReference type="Gene3D" id="3.40.50.620">
    <property type="entry name" value="HUPs"/>
    <property type="match status" value="1"/>
</dbReference>
<gene>
    <name evidence="3" type="ORF">SBF1_9570001</name>
</gene>
<dbReference type="InterPro" id="IPR006015">
    <property type="entry name" value="Universal_stress_UspA"/>
</dbReference>
<evidence type="ECO:0000313" key="3">
    <source>
        <dbReference type="EMBL" id="SPF56959.1"/>
    </source>
</evidence>
<name>A0A2U3LYP1_9FIRM</name>
<accession>A0A2U3LYP1</accession>
<reference evidence="4" key="1">
    <citation type="submission" date="2018-02" db="EMBL/GenBank/DDBJ databases">
        <authorList>
            <person name="Hausmann B."/>
        </authorList>
    </citation>
    <scope>NUCLEOTIDE SEQUENCE [LARGE SCALE GENOMIC DNA]</scope>
    <source>
        <strain evidence="4">Peat soil MAG SbF1</strain>
    </source>
</reference>
<protein>
    <submittedName>
        <fullName evidence="3">Universal stress family protein</fullName>
    </submittedName>
</protein>
<dbReference type="PANTHER" id="PTHR46268:SF6">
    <property type="entry name" value="UNIVERSAL STRESS PROTEIN UP12"/>
    <property type="match status" value="1"/>
</dbReference>
<evidence type="ECO:0000256" key="1">
    <source>
        <dbReference type="ARBA" id="ARBA00008791"/>
    </source>
</evidence>
<dbReference type="PANTHER" id="PTHR46268">
    <property type="entry name" value="STRESS RESPONSE PROTEIN NHAX"/>
    <property type="match status" value="1"/>
</dbReference>
<organism evidence="3 4">
    <name type="scientific">Candidatus Desulfosporosinus infrequens</name>
    <dbReference type="NCBI Taxonomy" id="2043169"/>
    <lineage>
        <taxon>Bacteria</taxon>
        <taxon>Bacillati</taxon>
        <taxon>Bacillota</taxon>
        <taxon>Clostridia</taxon>
        <taxon>Eubacteriales</taxon>
        <taxon>Desulfitobacteriaceae</taxon>
        <taxon>Desulfosporosinus</taxon>
    </lineage>
</organism>
<dbReference type="PRINTS" id="PR01438">
    <property type="entry name" value="UNVRSLSTRESS"/>
</dbReference>
<dbReference type="CDD" id="cd00293">
    <property type="entry name" value="USP-like"/>
    <property type="match status" value="1"/>
</dbReference>
<evidence type="ECO:0000313" key="4">
    <source>
        <dbReference type="Proteomes" id="UP000238916"/>
    </source>
</evidence>
<dbReference type="AlphaFoldDB" id="A0A2U3LYP1"/>
<dbReference type="Proteomes" id="UP000238916">
    <property type="component" value="Unassembled WGS sequence"/>
</dbReference>
<evidence type="ECO:0000259" key="2">
    <source>
        <dbReference type="Pfam" id="PF00582"/>
    </source>
</evidence>
<sequence length="87" mass="9702">MYSETSLTEISDTVDMILDYANKNAFNLIVMGTRGLSSLKGLIFGSLAHTVLNRSIIPVLLIKKLPQNFIDDYLSDPDSKANIQKNR</sequence>
<comment type="similarity">
    <text evidence="1">Belongs to the universal stress protein A family.</text>
</comment>
<proteinExistence type="inferred from homology"/>
<dbReference type="Pfam" id="PF00582">
    <property type="entry name" value="Usp"/>
    <property type="match status" value="1"/>
</dbReference>
<dbReference type="InterPro" id="IPR006016">
    <property type="entry name" value="UspA"/>
</dbReference>
<feature type="domain" description="UspA" evidence="2">
    <location>
        <begin position="7"/>
        <end position="63"/>
    </location>
</feature>